<reference evidence="4" key="2">
    <citation type="submission" date="2023-02" db="EMBL/GenBank/DDBJ databases">
        <authorList>
            <person name="Swenson N.G."/>
            <person name="Wegrzyn J.L."/>
            <person name="Mcevoy S.L."/>
        </authorList>
    </citation>
    <scope>NUCLEOTIDE SEQUENCE</scope>
    <source>
        <strain evidence="4">91603</strain>
        <tissue evidence="4">Leaf</tissue>
    </source>
</reference>
<sequence>MYLKEFARVFGVEEMVRFEVEVVKVCLVENNRWKVRSKKTSTDVDIIVEEVFDAVVVCSVERYSQTHVADIPETTPPDIIIINREINPKRLLNLSYTFMQYSVYILKVVILVGNSFNAADISRDMTGVVKEVHVASKFNEDGTYEKQPGYDNIWLHSMTEYNNWLAAQCGGPSLAEWRD</sequence>
<evidence type="ECO:0000313" key="5">
    <source>
        <dbReference type="Proteomes" id="UP001064489"/>
    </source>
</evidence>
<keyword evidence="2" id="KW-0274">FAD</keyword>
<dbReference type="EMBL" id="JAJSOW010000103">
    <property type="protein sequence ID" value="KAI9173424.1"/>
    <property type="molecule type" value="Genomic_DNA"/>
</dbReference>
<keyword evidence="3" id="KW-0560">Oxidoreductase</keyword>
<evidence type="ECO:0000256" key="3">
    <source>
        <dbReference type="ARBA" id="ARBA00023002"/>
    </source>
</evidence>
<accession>A0AAD5INR2</accession>
<gene>
    <name evidence="4" type="ORF">LWI28_001157</name>
</gene>
<dbReference type="GO" id="GO:0016491">
    <property type="term" value="F:oxidoreductase activity"/>
    <property type="evidence" value="ECO:0007669"/>
    <property type="project" value="UniProtKB-KW"/>
</dbReference>
<evidence type="ECO:0000256" key="2">
    <source>
        <dbReference type="ARBA" id="ARBA00022827"/>
    </source>
</evidence>
<dbReference type="InterPro" id="IPR036188">
    <property type="entry name" value="FAD/NAD-bd_sf"/>
</dbReference>
<name>A0AAD5INR2_ACENE</name>
<keyword evidence="5" id="KW-1185">Reference proteome</keyword>
<reference evidence="4" key="1">
    <citation type="journal article" date="2022" name="Plant J.">
        <title>Strategies of tolerance reflected in two North American maple genomes.</title>
        <authorList>
            <person name="McEvoy S.L."/>
            <person name="Sezen U.U."/>
            <person name="Trouern-Trend A."/>
            <person name="McMahon S.M."/>
            <person name="Schaberg P.G."/>
            <person name="Yang J."/>
            <person name="Wegrzyn J.L."/>
            <person name="Swenson N.G."/>
        </authorList>
    </citation>
    <scope>NUCLEOTIDE SEQUENCE</scope>
    <source>
        <strain evidence="4">91603</strain>
    </source>
</reference>
<evidence type="ECO:0000313" key="4">
    <source>
        <dbReference type="EMBL" id="KAI9173424.1"/>
    </source>
</evidence>
<comment type="caution">
    <text evidence="4">The sequence shown here is derived from an EMBL/GenBank/DDBJ whole genome shotgun (WGS) entry which is preliminary data.</text>
</comment>
<keyword evidence="1" id="KW-0285">Flavoprotein</keyword>
<organism evidence="4 5">
    <name type="scientific">Acer negundo</name>
    <name type="common">Box elder</name>
    <dbReference type="NCBI Taxonomy" id="4023"/>
    <lineage>
        <taxon>Eukaryota</taxon>
        <taxon>Viridiplantae</taxon>
        <taxon>Streptophyta</taxon>
        <taxon>Embryophyta</taxon>
        <taxon>Tracheophyta</taxon>
        <taxon>Spermatophyta</taxon>
        <taxon>Magnoliopsida</taxon>
        <taxon>eudicotyledons</taxon>
        <taxon>Gunneridae</taxon>
        <taxon>Pentapetalae</taxon>
        <taxon>rosids</taxon>
        <taxon>malvids</taxon>
        <taxon>Sapindales</taxon>
        <taxon>Sapindaceae</taxon>
        <taxon>Hippocastanoideae</taxon>
        <taxon>Acereae</taxon>
        <taxon>Acer</taxon>
    </lineage>
</organism>
<dbReference type="Proteomes" id="UP001064489">
    <property type="component" value="Chromosome 8"/>
</dbReference>
<dbReference type="SUPFAM" id="SSF51905">
    <property type="entry name" value="FAD/NAD(P)-binding domain"/>
    <property type="match status" value="1"/>
</dbReference>
<dbReference type="AlphaFoldDB" id="A0AAD5INR2"/>
<dbReference type="PANTHER" id="PTHR23023">
    <property type="entry name" value="DIMETHYLANILINE MONOOXYGENASE"/>
    <property type="match status" value="1"/>
</dbReference>
<dbReference type="InterPro" id="IPR050346">
    <property type="entry name" value="FMO-like"/>
</dbReference>
<evidence type="ECO:0000256" key="1">
    <source>
        <dbReference type="ARBA" id="ARBA00022630"/>
    </source>
</evidence>
<dbReference type="Gene3D" id="3.50.50.60">
    <property type="entry name" value="FAD/NAD(P)-binding domain"/>
    <property type="match status" value="2"/>
</dbReference>
<protein>
    <submittedName>
        <fullName evidence="4">Uncharacterized protein</fullName>
    </submittedName>
</protein>
<proteinExistence type="predicted"/>